<name>A0A848DII0_9PSEU</name>
<gene>
    <name evidence="2" type="ORF">HF519_13175</name>
</gene>
<comment type="caution">
    <text evidence="2">The sequence shown here is derived from an EMBL/GenBank/DDBJ whole genome shotgun (WGS) entry which is preliminary data.</text>
</comment>
<feature type="compositionally biased region" description="Low complexity" evidence="1">
    <location>
        <begin position="226"/>
        <end position="235"/>
    </location>
</feature>
<protein>
    <recommendedName>
        <fullName evidence="4">DUF3558 domain-containing protein</fullName>
    </recommendedName>
</protein>
<proteinExistence type="predicted"/>
<accession>A0A848DII0</accession>
<feature type="region of interest" description="Disordered" evidence="1">
    <location>
        <begin position="216"/>
        <end position="247"/>
    </location>
</feature>
<evidence type="ECO:0000313" key="2">
    <source>
        <dbReference type="EMBL" id="NMH92502.1"/>
    </source>
</evidence>
<keyword evidence="3" id="KW-1185">Reference proteome</keyword>
<sequence>MRGWAARRAVTGAVRVLFLSIVVGATAACGGGAVGSPELPVPTFADPSAVAAAGSADSDGALPDDCGRLLSVADLSALFARPIDSVTVRTVRGVPEPSVGRTGRVGCRYSGVADPLKGSTLLDLNVGRYTDAAAAAKQWRVNSAAERASEGNGREVPIGSAQAMIVERRDETVLMVAYGIDTLTFVLPRAATGPRPAADTLVDLALRVLPQVAATAPATPTPARPVAPVSAARTTALDDRATGRPQS</sequence>
<dbReference type="AlphaFoldDB" id="A0A848DII0"/>
<dbReference type="RefSeq" id="WP_169413206.1">
    <property type="nucleotide sequence ID" value="NZ_JAAXKZ010000040.1"/>
</dbReference>
<dbReference type="EMBL" id="JAAXKZ010000040">
    <property type="protein sequence ID" value="NMH92502.1"/>
    <property type="molecule type" value="Genomic_DNA"/>
</dbReference>
<feature type="compositionally biased region" description="Basic and acidic residues" evidence="1">
    <location>
        <begin position="236"/>
        <end position="247"/>
    </location>
</feature>
<evidence type="ECO:0000256" key="1">
    <source>
        <dbReference type="SAM" id="MobiDB-lite"/>
    </source>
</evidence>
<dbReference type="Proteomes" id="UP000586918">
    <property type="component" value="Unassembled WGS sequence"/>
</dbReference>
<dbReference type="PROSITE" id="PS51257">
    <property type="entry name" value="PROKAR_LIPOPROTEIN"/>
    <property type="match status" value="1"/>
</dbReference>
<evidence type="ECO:0000313" key="3">
    <source>
        <dbReference type="Proteomes" id="UP000586918"/>
    </source>
</evidence>
<evidence type="ECO:0008006" key="4">
    <source>
        <dbReference type="Google" id="ProtNLM"/>
    </source>
</evidence>
<organism evidence="2 3">
    <name type="scientific">Pseudonocardia bannensis</name>
    <dbReference type="NCBI Taxonomy" id="630973"/>
    <lineage>
        <taxon>Bacteria</taxon>
        <taxon>Bacillati</taxon>
        <taxon>Actinomycetota</taxon>
        <taxon>Actinomycetes</taxon>
        <taxon>Pseudonocardiales</taxon>
        <taxon>Pseudonocardiaceae</taxon>
        <taxon>Pseudonocardia</taxon>
    </lineage>
</organism>
<reference evidence="2 3" key="1">
    <citation type="submission" date="2020-04" db="EMBL/GenBank/DDBJ databases">
        <authorList>
            <person name="Klaysubun C."/>
            <person name="Duangmal K."/>
            <person name="Lipun K."/>
        </authorList>
    </citation>
    <scope>NUCLEOTIDE SEQUENCE [LARGE SCALE GENOMIC DNA]</scope>
    <source>
        <strain evidence="2 3">DSM 45300</strain>
    </source>
</reference>